<sequence>MSELVSRRPQRGGRAARQAARAQATGNEAIHAGLPGGRYRPLTDADMAQVHGAALTVLERTGLKDPIPELLDIVLPKGARLNEHGRLCFPRALMEDLLDGVASEFYVHARGDRAGKDDMHCTAQNVYFANSGTAVTTFDANTKSFRPSTLRDIYDFTRLVDRLENIHMLGDTVLATDVTDDYAHDMNMVYAMLAGSQKPACLTFRAREHIPHAIRLFDHASGGEGSFLKKPSVIFGGCPVVSPLRFGKENLEIMIDTAKLGLTVDLAVPPQAGATSPATLAGTLAQSVAETLACVAIVNLITPGCPIVFAAWPFITDLRTGSFTGGSGEQALISAAAIQMGNFYNMPTSVGCGMTDAKLPDAQYGLEKALTFTLAAHAGANRLCEFGGMLGSLMGCSFESMVIDDEAGGMILRTLRGIEVSDETLAVDVIHSCAIEPGHFLGNTHTLDHMTSEFVFPELMDRERTDTWEREGRTDLFDRARAKADTILDSHFPNHFGAADAYVREEFPIILGAEEMKRRAPRPQPKEGAA</sequence>
<evidence type="ECO:0008006" key="7">
    <source>
        <dbReference type="Google" id="ProtNLM"/>
    </source>
</evidence>
<dbReference type="GO" id="GO:0015948">
    <property type="term" value="P:methanogenesis"/>
    <property type="evidence" value="ECO:0007669"/>
    <property type="project" value="InterPro"/>
</dbReference>
<feature type="compositionally biased region" description="Low complexity" evidence="4">
    <location>
        <begin position="12"/>
        <end position="24"/>
    </location>
</feature>
<accession>A0A2R8BLG1</accession>
<dbReference type="GO" id="GO:0032259">
    <property type="term" value="P:methylation"/>
    <property type="evidence" value="ECO:0007669"/>
    <property type="project" value="UniProtKB-KW"/>
</dbReference>
<dbReference type="Gene3D" id="3.20.20.480">
    <property type="entry name" value="Trimethylamine methyltransferase-like"/>
    <property type="match status" value="1"/>
</dbReference>
<reference evidence="5 6" key="1">
    <citation type="submission" date="2018-03" db="EMBL/GenBank/DDBJ databases">
        <authorList>
            <person name="Keele B.F."/>
        </authorList>
    </citation>
    <scope>NUCLEOTIDE SEQUENCE [LARGE SCALE GENOMIC DNA]</scope>
    <source>
        <strain evidence="5 6">CECT 8626</strain>
    </source>
</reference>
<comment type="similarity">
    <text evidence="1">Belongs to the trimethylamine methyltransferase family.</text>
</comment>
<dbReference type="RefSeq" id="WP_108854668.1">
    <property type="nucleotide sequence ID" value="NZ_OMOQ01000003.1"/>
</dbReference>
<dbReference type="InterPro" id="IPR010426">
    <property type="entry name" value="MTTB_MeTrfase"/>
</dbReference>
<proteinExistence type="inferred from homology"/>
<feature type="region of interest" description="Disordered" evidence="4">
    <location>
        <begin position="1"/>
        <end position="34"/>
    </location>
</feature>
<keyword evidence="2" id="KW-0489">Methyltransferase</keyword>
<evidence type="ECO:0000313" key="6">
    <source>
        <dbReference type="Proteomes" id="UP000244924"/>
    </source>
</evidence>
<evidence type="ECO:0000256" key="2">
    <source>
        <dbReference type="ARBA" id="ARBA00022603"/>
    </source>
</evidence>
<keyword evidence="3" id="KW-0808">Transferase</keyword>
<evidence type="ECO:0000256" key="3">
    <source>
        <dbReference type="ARBA" id="ARBA00022679"/>
    </source>
</evidence>
<dbReference type="OrthoDB" id="5713681at2"/>
<dbReference type="Pfam" id="PF06253">
    <property type="entry name" value="MTTB"/>
    <property type="match status" value="1"/>
</dbReference>
<dbReference type="AlphaFoldDB" id="A0A2R8BLG1"/>
<protein>
    <recommendedName>
        <fullName evidence="7">Trimethylamine methyltransferase</fullName>
    </recommendedName>
</protein>
<keyword evidence="6" id="KW-1185">Reference proteome</keyword>
<dbReference type="Proteomes" id="UP000244924">
    <property type="component" value="Unassembled WGS sequence"/>
</dbReference>
<organism evidence="5 6">
    <name type="scientific">Albidovulum aquaemixtae</name>
    <dbReference type="NCBI Taxonomy" id="1542388"/>
    <lineage>
        <taxon>Bacteria</taxon>
        <taxon>Pseudomonadati</taxon>
        <taxon>Pseudomonadota</taxon>
        <taxon>Alphaproteobacteria</taxon>
        <taxon>Rhodobacterales</taxon>
        <taxon>Paracoccaceae</taxon>
        <taxon>Albidovulum</taxon>
    </lineage>
</organism>
<gene>
    <name evidence="5" type="ORF">DEA8626_03314</name>
</gene>
<evidence type="ECO:0000313" key="5">
    <source>
        <dbReference type="EMBL" id="SPH24264.1"/>
    </source>
</evidence>
<name>A0A2R8BLG1_9RHOB</name>
<dbReference type="InterPro" id="IPR038601">
    <property type="entry name" value="MttB-like_sf"/>
</dbReference>
<dbReference type="GO" id="GO:0008168">
    <property type="term" value="F:methyltransferase activity"/>
    <property type="evidence" value="ECO:0007669"/>
    <property type="project" value="UniProtKB-KW"/>
</dbReference>
<dbReference type="EMBL" id="OMOQ01000003">
    <property type="protein sequence ID" value="SPH24264.1"/>
    <property type="molecule type" value="Genomic_DNA"/>
</dbReference>
<evidence type="ECO:0000256" key="1">
    <source>
        <dbReference type="ARBA" id="ARBA00007137"/>
    </source>
</evidence>
<evidence type="ECO:0000256" key="4">
    <source>
        <dbReference type="SAM" id="MobiDB-lite"/>
    </source>
</evidence>